<reference evidence="9" key="1">
    <citation type="submission" date="2019-11" db="EMBL/GenBank/DDBJ databases">
        <title>Genome sequence of Heliorestis convoluta strain HH, an alkaliphilic and minimalistic phototrophic bacterium from a soda lake in Egypt.</title>
        <authorList>
            <person name="Dewey E.D."/>
            <person name="Stokes L.M."/>
            <person name="Burchell B.M."/>
            <person name="Shaffer K.N."/>
            <person name="Huntington A.M."/>
            <person name="Baker J.M."/>
            <person name="Nadendla S."/>
            <person name="Giglio M.G."/>
            <person name="Touchman J.W."/>
            <person name="Blankenship R.E."/>
            <person name="Madigan M.T."/>
            <person name="Sattley W.M."/>
        </authorList>
    </citation>
    <scope>NUCLEOTIDE SEQUENCE [LARGE SCALE GENOMIC DNA]</scope>
    <source>
        <strain evidence="9">HH</strain>
    </source>
</reference>
<evidence type="ECO:0000256" key="1">
    <source>
        <dbReference type="ARBA" id="ARBA00010398"/>
    </source>
</evidence>
<dbReference type="GO" id="GO:0046872">
    <property type="term" value="F:metal ion binding"/>
    <property type="evidence" value="ECO:0007669"/>
    <property type="project" value="UniProtKB-KW"/>
</dbReference>
<dbReference type="GO" id="GO:0008705">
    <property type="term" value="F:methionine synthase activity"/>
    <property type="evidence" value="ECO:0007669"/>
    <property type="project" value="UniProtKB-EC"/>
</dbReference>
<dbReference type="PROSITE" id="PS50972">
    <property type="entry name" value="PTERIN_BINDING"/>
    <property type="match status" value="1"/>
</dbReference>
<evidence type="ECO:0000259" key="7">
    <source>
        <dbReference type="PROSITE" id="PS50972"/>
    </source>
</evidence>
<dbReference type="RefSeq" id="WP_153726142.1">
    <property type="nucleotide sequence ID" value="NZ_CP045875.1"/>
</dbReference>
<name>A0A5Q2N5C8_9FIRM</name>
<dbReference type="Proteomes" id="UP000366051">
    <property type="component" value="Chromosome"/>
</dbReference>
<dbReference type="InterPro" id="IPR000489">
    <property type="entry name" value="Pterin-binding_dom"/>
</dbReference>
<dbReference type="EC" id="2.1.1.13" evidence="8"/>
<evidence type="ECO:0000256" key="6">
    <source>
        <dbReference type="ARBA" id="ARBA00023285"/>
    </source>
</evidence>
<dbReference type="GO" id="GO:0031419">
    <property type="term" value="F:cobalamin binding"/>
    <property type="evidence" value="ECO:0007669"/>
    <property type="project" value="UniProtKB-KW"/>
</dbReference>
<dbReference type="GO" id="GO:0032259">
    <property type="term" value="P:methylation"/>
    <property type="evidence" value="ECO:0007669"/>
    <property type="project" value="UniProtKB-KW"/>
</dbReference>
<protein>
    <submittedName>
        <fullName evidence="8">5-methyltetrahydrofolate---homocysteine S-methyltransferase, cobalamin-dependent</fullName>
        <ecNumber evidence="8">2.1.1.13</ecNumber>
    </submittedName>
</protein>
<keyword evidence="3" id="KW-0846">Cobalamin</keyword>
<keyword evidence="5" id="KW-0479">Metal-binding</keyword>
<dbReference type="PANTHER" id="PTHR45833:SF1">
    <property type="entry name" value="METHIONINE SYNTHASE"/>
    <property type="match status" value="1"/>
</dbReference>
<dbReference type="Pfam" id="PF00809">
    <property type="entry name" value="Pterin_bind"/>
    <property type="match status" value="1"/>
</dbReference>
<dbReference type="OrthoDB" id="358252at2"/>
<evidence type="ECO:0000256" key="4">
    <source>
        <dbReference type="ARBA" id="ARBA00022679"/>
    </source>
</evidence>
<keyword evidence="9" id="KW-1185">Reference proteome</keyword>
<dbReference type="GO" id="GO:0005829">
    <property type="term" value="C:cytosol"/>
    <property type="evidence" value="ECO:0007669"/>
    <property type="project" value="TreeGrafter"/>
</dbReference>
<dbReference type="InterPro" id="IPR011005">
    <property type="entry name" value="Dihydropteroate_synth-like_sf"/>
</dbReference>
<dbReference type="EMBL" id="CP045875">
    <property type="protein sequence ID" value="QGG49099.1"/>
    <property type="molecule type" value="Genomic_DNA"/>
</dbReference>
<dbReference type="AlphaFoldDB" id="A0A5Q2N5C8"/>
<evidence type="ECO:0000256" key="3">
    <source>
        <dbReference type="ARBA" id="ARBA00022628"/>
    </source>
</evidence>
<dbReference type="PANTHER" id="PTHR45833">
    <property type="entry name" value="METHIONINE SYNTHASE"/>
    <property type="match status" value="1"/>
</dbReference>
<gene>
    <name evidence="8" type="primary">metH</name>
    <name evidence="8" type="ORF">FTV88_3024</name>
</gene>
<keyword evidence="4 8" id="KW-0808">Transferase</keyword>
<dbReference type="InterPro" id="IPR050554">
    <property type="entry name" value="Met_Synthase/Corrinoid"/>
</dbReference>
<dbReference type="GO" id="GO:0046653">
    <property type="term" value="P:tetrahydrofolate metabolic process"/>
    <property type="evidence" value="ECO:0007669"/>
    <property type="project" value="TreeGrafter"/>
</dbReference>
<proteinExistence type="inferred from homology"/>
<organism evidence="8 9">
    <name type="scientific">Heliorestis convoluta</name>
    <dbReference type="NCBI Taxonomy" id="356322"/>
    <lineage>
        <taxon>Bacteria</taxon>
        <taxon>Bacillati</taxon>
        <taxon>Bacillota</taxon>
        <taxon>Clostridia</taxon>
        <taxon>Eubacteriales</taxon>
        <taxon>Heliobacteriaceae</taxon>
        <taxon>Heliorestis</taxon>
    </lineage>
</organism>
<sequence length="264" mass="29441">MLIIGEKIHTSRPGIESAVLSHNAALIQELTLRQKLSGAHVMDLNCTTLRQKEPEGLAWLVETVQNIVDDPVCLDSPNPLAIEGALKVHRGRAWLNAISAEESRYRIFIPLVKQYHCRVIALCLDDRGLAETVEEQVDVSLRLVDRLLSDGVQMDDIYLDPLLRPVVHGEHWAAFALEVIQRLRKELPDVHILCGLSNVSFGLPVRSLLNRTFLTLAIGAGLDSAILDPENKTIMSSLRAAQALMQKDPGFREYMMSFHEGLLT</sequence>
<evidence type="ECO:0000256" key="5">
    <source>
        <dbReference type="ARBA" id="ARBA00022723"/>
    </source>
</evidence>
<comment type="similarity">
    <text evidence="1">Belongs to the vitamin-B12 dependent methionine synthase family.</text>
</comment>
<evidence type="ECO:0000313" key="8">
    <source>
        <dbReference type="EMBL" id="QGG49099.1"/>
    </source>
</evidence>
<keyword evidence="6" id="KW-0170">Cobalt</keyword>
<keyword evidence="2 8" id="KW-0489">Methyltransferase</keyword>
<accession>A0A5Q2N5C8</accession>
<dbReference type="Gene3D" id="3.20.20.20">
    <property type="entry name" value="Dihydropteroate synthase-like"/>
    <property type="match status" value="1"/>
</dbReference>
<feature type="domain" description="Pterin-binding" evidence="7">
    <location>
        <begin position="1"/>
        <end position="245"/>
    </location>
</feature>
<dbReference type="SUPFAM" id="SSF51717">
    <property type="entry name" value="Dihydropteroate synthetase-like"/>
    <property type="match status" value="1"/>
</dbReference>
<evidence type="ECO:0000313" key="9">
    <source>
        <dbReference type="Proteomes" id="UP000366051"/>
    </source>
</evidence>
<evidence type="ECO:0000256" key="2">
    <source>
        <dbReference type="ARBA" id="ARBA00022603"/>
    </source>
</evidence>
<dbReference type="NCBIfam" id="NF005719">
    <property type="entry name" value="PRK07535.1"/>
    <property type="match status" value="1"/>
</dbReference>
<dbReference type="GO" id="GO:0050667">
    <property type="term" value="P:homocysteine metabolic process"/>
    <property type="evidence" value="ECO:0007669"/>
    <property type="project" value="TreeGrafter"/>
</dbReference>
<dbReference type="KEGG" id="hcv:FTV88_3024"/>